<name>A0A3Q2CP15_CYPVA</name>
<dbReference type="PROSITE" id="PS51831">
    <property type="entry name" value="HD"/>
    <property type="match status" value="1"/>
</dbReference>
<keyword evidence="5" id="KW-1185">Reference proteome</keyword>
<dbReference type="Pfam" id="PF01966">
    <property type="entry name" value="HD"/>
    <property type="match status" value="1"/>
</dbReference>
<proteinExistence type="inferred from homology"/>
<dbReference type="OMA" id="PFSHKFE"/>
<evidence type="ECO:0000256" key="2">
    <source>
        <dbReference type="SAM" id="MobiDB-lite"/>
    </source>
</evidence>
<dbReference type="InterPro" id="IPR006674">
    <property type="entry name" value="HD_domain"/>
</dbReference>
<evidence type="ECO:0000313" key="5">
    <source>
        <dbReference type="Proteomes" id="UP000265020"/>
    </source>
</evidence>
<dbReference type="GO" id="GO:0006203">
    <property type="term" value="P:dGTP catabolic process"/>
    <property type="evidence" value="ECO:0007669"/>
    <property type="project" value="TreeGrafter"/>
</dbReference>
<reference evidence="4" key="1">
    <citation type="submission" date="2025-08" db="UniProtKB">
        <authorList>
            <consortium name="Ensembl"/>
        </authorList>
    </citation>
    <scope>IDENTIFICATION</scope>
</reference>
<feature type="region of interest" description="Disordered" evidence="2">
    <location>
        <begin position="1"/>
        <end position="21"/>
    </location>
</feature>
<dbReference type="Ensembl" id="ENSCVAT00000003781.1">
    <property type="protein sequence ID" value="ENSCVAP00000007153.1"/>
    <property type="gene ID" value="ENSCVAG00000008797.1"/>
</dbReference>
<dbReference type="STRING" id="28743.ENSCVAP00000007153"/>
<dbReference type="GeneTree" id="ENSGT00390000013867"/>
<accession>A0A3Q2CP15</accession>
<protein>
    <recommendedName>
        <fullName evidence="3">HD domain-containing protein</fullName>
    </recommendedName>
</protein>
<dbReference type="Proteomes" id="UP000265020">
    <property type="component" value="Unassembled WGS sequence"/>
</dbReference>
<evidence type="ECO:0000313" key="4">
    <source>
        <dbReference type="Ensembl" id="ENSCVAP00000007153.1"/>
    </source>
</evidence>
<dbReference type="CDD" id="cd00077">
    <property type="entry name" value="HDc"/>
    <property type="match status" value="1"/>
</dbReference>
<dbReference type="GO" id="GO:0008832">
    <property type="term" value="F:dGTPase activity"/>
    <property type="evidence" value="ECO:0007669"/>
    <property type="project" value="TreeGrafter"/>
</dbReference>
<dbReference type="InterPro" id="IPR050135">
    <property type="entry name" value="dGTPase-like"/>
</dbReference>
<sequence>MYAAIESDNNKPPNINPQMSPSRHYPIHGTIELHPLLVKIIDTPQFQRLRNIKQIGAASYIYPGATNSRFDHSIGVAYLAGELLKSIREKQQDLGITDWDVLCVQIAALCHDLGHGPFSHMFDQMFIPRARPGINWTVKDYYIF</sequence>
<dbReference type="PANTHER" id="PTHR11373">
    <property type="entry name" value="DEOXYNUCLEOSIDE TRIPHOSPHATE TRIPHOSPHOHYDROLASE"/>
    <property type="match status" value="1"/>
</dbReference>
<evidence type="ECO:0000256" key="1">
    <source>
        <dbReference type="ARBA" id="ARBA00005776"/>
    </source>
</evidence>
<dbReference type="Gene3D" id="1.10.3210.10">
    <property type="entry name" value="Hypothetical protein af1432"/>
    <property type="match status" value="1"/>
</dbReference>
<comment type="similarity">
    <text evidence="1">Belongs to the SAMHD1 family.</text>
</comment>
<dbReference type="SUPFAM" id="SSF109604">
    <property type="entry name" value="HD-domain/PDEase-like"/>
    <property type="match status" value="1"/>
</dbReference>
<reference evidence="4" key="2">
    <citation type="submission" date="2025-09" db="UniProtKB">
        <authorList>
            <consortium name="Ensembl"/>
        </authorList>
    </citation>
    <scope>IDENTIFICATION</scope>
</reference>
<evidence type="ECO:0000259" key="3">
    <source>
        <dbReference type="PROSITE" id="PS51831"/>
    </source>
</evidence>
<feature type="compositionally biased region" description="Polar residues" evidence="2">
    <location>
        <begin position="10"/>
        <end position="21"/>
    </location>
</feature>
<dbReference type="GO" id="GO:0005634">
    <property type="term" value="C:nucleus"/>
    <property type="evidence" value="ECO:0007669"/>
    <property type="project" value="TreeGrafter"/>
</dbReference>
<dbReference type="PANTHER" id="PTHR11373:SF4">
    <property type="entry name" value="DEOXYNUCLEOSIDE TRIPHOSPHATE TRIPHOSPHOHYDROLASE SAMHD1"/>
    <property type="match status" value="1"/>
</dbReference>
<dbReference type="AlphaFoldDB" id="A0A3Q2CP15"/>
<feature type="domain" description="HD" evidence="3">
    <location>
        <begin position="69"/>
        <end position="144"/>
    </location>
</feature>
<dbReference type="InterPro" id="IPR003607">
    <property type="entry name" value="HD/PDEase_dom"/>
</dbReference>
<organism evidence="4 5">
    <name type="scientific">Cyprinodon variegatus</name>
    <name type="common">Sheepshead minnow</name>
    <dbReference type="NCBI Taxonomy" id="28743"/>
    <lineage>
        <taxon>Eukaryota</taxon>
        <taxon>Metazoa</taxon>
        <taxon>Chordata</taxon>
        <taxon>Craniata</taxon>
        <taxon>Vertebrata</taxon>
        <taxon>Euteleostomi</taxon>
        <taxon>Actinopterygii</taxon>
        <taxon>Neopterygii</taxon>
        <taxon>Teleostei</taxon>
        <taxon>Neoteleostei</taxon>
        <taxon>Acanthomorphata</taxon>
        <taxon>Ovalentaria</taxon>
        <taxon>Atherinomorphae</taxon>
        <taxon>Cyprinodontiformes</taxon>
        <taxon>Cyprinodontidae</taxon>
        <taxon>Cyprinodon</taxon>
    </lineage>
</organism>